<dbReference type="InterPro" id="IPR047021">
    <property type="entry name" value="REXO1/3/4-like"/>
</dbReference>
<evidence type="ECO:0000259" key="4">
    <source>
        <dbReference type="SMART" id="SM00479"/>
    </source>
</evidence>
<dbReference type="RefSeq" id="XP_070446779.1">
    <property type="nucleotide sequence ID" value="XM_070590678.1"/>
</dbReference>
<proteinExistence type="predicted"/>
<dbReference type="PANTHER" id="PTHR12801:SF152">
    <property type="entry name" value="EXONUCLEASE DOMAIN-CONTAINING PROTEIN"/>
    <property type="match status" value="1"/>
</dbReference>
<dbReference type="Proteomes" id="UP001652662">
    <property type="component" value="Chromosome 22"/>
</dbReference>
<dbReference type="InterPro" id="IPR036397">
    <property type="entry name" value="RNaseH_sf"/>
</dbReference>
<evidence type="ECO:0000313" key="6">
    <source>
        <dbReference type="RefSeq" id="XP_070446777.1"/>
    </source>
</evidence>
<name>A0ABM4M261_EQUPR</name>
<dbReference type="GeneID" id="103550276"/>
<evidence type="ECO:0000256" key="1">
    <source>
        <dbReference type="ARBA" id="ARBA00022722"/>
    </source>
</evidence>
<dbReference type="PANTHER" id="PTHR12801">
    <property type="entry name" value="RNA EXONUCLEASE REXO1 / RECO3 FAMILY MEMBER-RELATED"/>
    <property type="match status" value="1"/>
</dbReference>
<evidence type="ECO:0000256" key="2">
    <source>
        <dbReference type="ARBA" id="ARBA00022801"/>
    </source>
</evidence>
<accession>A0ABM4M261</accession>
<dbReference type="Gene3D" id="3.30.420.10">
    <property type="entry name" value="Ribonuclease H-like superfamily/Ribonuclease H"/>
    <property type="match status" value="1"/>
</dbReference>
<reference evidence="6 7" key="1">
    <citation type="submission" date="2025-05" db="UniProtKB">
        <authorList>
            <consortium name="RefSeq"/>
        </authorList>
    </citation>
    <scope>IDENTIFICATION</scope>
    <source>
        <tissue evidence="6 7">Blood</tissue>
    </source>
</reference>
<dbReference type="SUPFAM" id="SSF53098">
    <property type="entry name" value="Ribonuclease H-like"/>
    <property type="match status" value="1"/>
</dbReference>
<dbReference type="RefSeq" id="XP_070446777.1">
    <property type="nucleotide sequence ID" value="XM_070590676.1"/>
</dbReference>
<protein>
    <submittedName>
        <fullName evidence="6 7">Exonuclease GOR isoform X2</fullName>
    </submittedName>
</protein>
<keyword evidence="5" id="KW-1185">Reference proteome</keyword>
<dbReference type="SMART" id="SM00479">
    <property type="entry name" value="EXOIII"/>
    <property type="match status" value="1"/>
</dbReference>
<dbReference type="GO" id="GO:0004527">
    <property type="term" value="F:exonuclease activity"/>
    <property type="evidence" value="ECO:0007669"/>
    <property type="project" value="UniProtKB-KW"/>
</dbReference>
<sequence length="230" mass="25778">MKRNMLLRRYVVDVGRYMVWLPSADMAGWTNVTTTSAECRVVKLHVHNHRENLEGFVKTSVKFPPRAGTHGVFAVNCEVCYTAKGLELTRVTVVDPSLQVVCDTFVKPDEEVIDYNTRFSGVGEGALNAKTSIRDVQAVLLNLFSADPVLIGHSFEHSLYALKLIHTSVMDTTVLFPHRLGLPHKRSLKSLVADYLQRIIQEDGHDSSENATACMELVLRKVKEDLKGKK</sequence>
<keyword evidence="3 6" id="KW-0269">Exonuclease</keyword>
<evidence type="ECO:0000313" key="5">
    <source>
        <dbReference type="Proteomes" id="UP001652662"/>
    </source>
</evidence>
<gene>
    <name evidence="6 7 8" type="primary">LOC103550276</name>
</gene>
<dbReference type="InterPro" id="IPR034922">
    <property type="entry name" value="REX1-like_exo"/>
</dbReference>
<evidence type="ECO:0000313" key="8">
    <source>
        <dbReference type="RefSeq" id="XP_070446779.1"/>
    </source>
</evidence>
<keyword evidence="1" id="KW-0540">Nuclease</keyword>
<organism evidence="5 8">
    <name type="scientific">Equus przewalskii</name>
    <name type="common">Przewalski's horse</name>
    <name type="synonym">Equus caballus przewalskii</name>
    <dbReference type="NCBI Taxonomy" id="9798"/>
    <lineage>
        <taxon>Eukaryota</taxon>
        <taxon>Metazoa</taxon>
        <taxon>Chordata</taxon>
        <taxon>Craniata</taxon>
        <taxon>Vertebrata</taxon>
        <taxon>Euteleostomi</taxon>
        <taxon>Mammalia</taxon>
        <taxon>Eutheria</taxon>
        <taxon>Laurasiatheria</taxon>
        <taxon>Perissodactyla</taxon>
        <taxon>Equidae</taxon>
        <taxon>Equus</taxon>
    </lineage>
</organism>
<dbReference type="InterPro" id="IPR012337">
    <property type="entry name" value="RNaseH-like_sf"/>
</dbReference>
<evidence type="ECO:0000313" key="7">
    <source>
        <dbReference type="RefSeq" id="XP_070446778.1"/>
    </source>
</evidence>
<dbReference type="RefSeq" id="XP_070446778.1">
    <property type="nucleotide sequence ID" value="XM_070590677.1"/>
</dbReference>
<dbReference type="InterPro" id="IPR013520">
    <property type="entry name" value="Ribonucl_H"/>
</dbReference>
<evidence type="ECO:0000256" key="3">
    <source>
        <dbReference type="ARBA" id="ARBA00022839"/>
    </source>
</evidence>
<dbReference type="CDD" id="cd06145">
    <property type="entry name" value="REX1_like"/>
    <property type="match status" value="1"/>
</dbReference>
<keyword evidence="2" id="KW-0378">Hydrolase</keyword>
<feature type="domain" description="Exonuclease" evidence="4">
    <location>
        <begin position="71"/>
        <end position="227"/>
    </location>
</feature>